<dbReference type="Proteomes" id="UP000240429">
    <property type="component" value="Unassembled WGS sequence"/>
</dbReference>
<name>A0A2P8QEE5_9ACTN</name>
<organism evidence="1 2">
    <name type="scientific">Streptomyces dioscori</name>
    <dbReference type="NCBI Taxonomy" id="2109333"/>
    <lineage>
        <taxon>Bacteria</taxon>
        <taxon>Bacillati</taxon>
        <taxon>Actinomycetota</taxon>
        <taxon>Actinomycetes</taxon>
        <taxon>Kitasatosporales</taxon>
        <taxon>Streptomycetaceae</taxon>
        <taxon>Streptomyces</taxon>
        <taxon>Streptomyces aurantiacus group</taxon>
    </lineage>
</organism>
<dbReference type="OrthoDB" id="9795647at2"/>
<sequence length="62" mass="6607">MRSSNAASAAGVPHARRRAHPTEYARLVAMIADHDYLSGEVIRMDGALACHPAEERHLAGAA</sequence>
<dbReference type="EMBL" id="PYBJ01000001">
    <property type="protein sequence ID" value="PSM44604.1"/>
    <property type="molecule type" value="Genomic_DNA"/>
</dbReference>
<evidence type="ECO:0000313" key="1">
    <source>
        <dbReference type="EMBL" id="PSM44604.1"/>
    </source>
</evidence>
<evidence type="ECO:0008006" key="3">
    <source>
        <dbReference type="Google" id="ProtNLM"/>
    </source>
</evidence>
<accession>A0A2P8QEE5</accession>
<reference evidence="1 2" key="1">
    <citation type="submission" date="2018-03" db="EMBL/GenBank/DDBJ databases">
        <title>Streptomyces dioscori sp. nov., a novel endophytic actinobacterium isolated from bulbil of Dioscorea bulbifera L.</title>
        <authorList>
            <person name="Zhikuan W."/>
        </authorList>
    </citation>
    <scope>NUCLEOTIDE SEQUENCE [LARGE SCALE GENOMIC DNA]</scope>
    <source>
        <strain evidence="1 2">A217</strain>
    </source>
</reference>
<proteinExistence type="predicted"/>
<keyword evidence="2" id="KW-1185">Reference proteome</keyword>
<protein>
    <recommendedName>
        <fullName evidence="3">Short-chain dehydrogenase</fullName>
    </recommendedName>
</protein>
<gene>
    <name evidence="1" type="ORF">C6Y14_00155</name>
</gene>
<dbReference type="RefSeq" id="WP_107014358.1">
    <property type="nucleotide sequence ID" value="NZ_KZ679038.1"/>
</dbReference>
<dbReference type="AlphaFoldDB" id="A0A2P8QEE5"/>
<comment type="caution">
    <text evidence="1">The sequence shown here is derived from an EMBL/GenBank/DDBJ whole genome shotgun (WGS) entry which is preliminary data.</text>
</comment>
<evidence type="ECO:0000313" key="2">
    <source>
        <dbReference type="Proteomes" id="UP000240429"/>
    </source>
</evidence>